<dbReference type="Pfam" id="PF04434">
    <property type="entry name" value="SWIM"/>
    <property type="match status" value="1"/>
</dbReference>
<evidence type="ECO:0000256" key="5">
    <source>
        <dbReference type="PROSITE-ProRule" id="PRU00325"/>
    </source>
</evidence>
<dbReference type="GO" id="GO:0006355">
    <property type="term" value="P:regulation of DNA-templated transcription"/>
    <property type="evidence" value="ECO:0007669"/>
    <property type="project" value="UniProtKB-UniRule"/>
</dbReference>
<feature type="domain" description="SWIM-type" evidence="7">
    <location>
        <begin position="135"/>
        <end position="175"/>
    </location>
</feature>
<name>A0A8T0PF63_PANVG</name>
<keyword evidence="4 6" id="KW-0862">Zinc</keyword>
<keyword evidence="6" id="KW-0539">Nucleus</keyword>
<keyword evidence="3 5" id="KW-0863">Zinc-finger</keyword>
<evidence type="ECO:0000256" key="2">
    <source>
        <dbReference type="ARBA" id="ARBA00022723"/>
    </source>
</evidence>
<sequence>MYEVRATWCAAYHAGNCYLGLRSNQRSESMNSRLQMKLDGKMTLLEMVQCYESYLTKVRIIEADDDANALQSEPFTDPDASILEVNAKKRCTPNVFKMKVQFSVEAAKKCSLVEILDGDDTTEYIITRSNRDMMYYVKYELTKEANLKEVSCSCRKLQSLGTPCSHIFFVLGIRDESMLLDCCVLVRWTMGAKRAFLPIRKSTMYDYFPTLLRYRELHNLSLTASFIASRSTEGYERIKHVLEQEAAVIMPNAGANEGNMYGPVLPQAPEVDCEEFRDVLDPMHVPSRGAPKKKVEVKFR</sequence>
<protein>
    <recommendedName>
        <fullName evidence="6">Protein FAR1-RELATED SEQUENCE</fullName>
    </recommendedName>
</protein>
<evidence type="ECO:0000259" key="7">
    <source>
        <dbReference type="PROSITE" id="PS50966"/>
    </source>
</evidence>
<dbReference type="GO" id="GO:0008270">
    <property type="term" value="F:zinc ion binding"/>
    <property type="evidence" value="ECO:0007669"/>
    <property type="project" value="UniProtKB-UniRule"/>
</dbReference>
<dbReference type="GO" id="GO:0005634">
    <property type="term" value="C:nucleus"/>
    <property type="evidence" value="ECO:0007669"/>
    <property type="project" value="UniProtKB-SubCell"/>
</dbReference>
<reference evidence="8" key="1">
    <citation type="submission" date="2020-05" db="EMBL/GenBank/DDBJ databases">
        <title>WGS assembly of Panicum virgatum.</title>
        <authorList>
            <person name="Lovell J.T."/>
            <person name="Jenkins J."/>
            <person name="Shu S."/>
            <person name="Juenger T.E."/>
            <person name="Schmutz J."/>
        </authorList>
    </citation>
    <scope>NUCLEOTIDE SEQUENCE</scope>
    <source>
        <strain evidence="8">AP13</strain>
    </source>
</reference>
<dbReference type="InterPro" id="IPR006564">
    <property type="entry name" value="Znf_PMZ"/>
</dbReference>
<keyword evidence="9" id="KW-1185">Reference proteome</keyword>
<dbReference type="SMART" id="SM00575">
    <property type="entry name" value="ZnF_PMZ"/>
    <property type="match status" value="1"/>
</dbReference>
<dbReference type="PANTHER" id="PTHR31669:SF292">
    <property type="entry name" value="OS02G0262500 PROTEIN"/>
    <property type="match status" value="1"/>
</dbReference>
<dbReference type="Proteomes" id="UP000823388">
    <property type="component" value="Chromosome 8K"/>
</dbReference>
<accession>A0A8T0PF63</accession>
<evidence type="ECO:0000256" key="1">
    <source>
        <dbReference type="ARBA" id="ARBA00005889"/>
    </source>
</evidence>
<comment type="function">
    <text evidence="6">Putative transcription activator involved in regulating light control of development.</text>
</comment>
<comment type="caution">
    <text evidence="8">The sequence shown here is derived from an EMBL/GenBank/DDBJ whole genome shotgun (WGS) entry which is preliminary data.</text>
</comment>
<dbReference type="PANTHER" id="PTHR31669">
    <property type="entry name" value="PROTEIN FAR1-RELATED SEQUENCE 10-RELATED"/>
    <property type="match status" value="1"/>
</dbReference>
<evidence type="ECO:0000256" key="4">
    <source>
        <dbReference type="ARBA" id="ARBA00022833"/>
    </source>
</evidence>
<gene>
    <name evidence="8" type="ORF">PVAP13_8KG195102</name>
</gene>
<organism evidence="8 9">
    <name type="scientific">Panicum virgatum</name>
    <name type="common">Blackwell switchgrass</name>
    <dbReference type="NCBI Taxonomy" id="38727"/>
    <lineage>
        <taxon>Eukaryota</taxon>
        <taxon>Viridiplantae</taxon>
        <taxon>Streptophyta</taxon>
        <taxon>Embryophyta</taxon>
        <taxon>Tracheophyta</taxon>
        <taxon>Spermatophyta</taxon>
        <taxon>Magnoliopsida</taxon>
        <taxon>Liliopsida</taxon>
        <taxon>Poales</taxon>
        <taxon>Poaceae</taxon>
        <taxon>PACMAD clade</taxon>
        <taxon>Panicoideae</taxon>
        <taxon>Panicodae</taxon>
        <taxon>Paniceae</taxon>
        <taxon>Panicinae</taxon>
        <taxon>Panicum</taxon>
        <taxon>Panicum sect. Hiantes</taxon>
    </lineage>
</organism>
<comment type="similarity">
    <text evidence="1 6">Belongs to the FHY3/FAR1 family.</text>
</comment>
<evidence type="ECO:0000256" key="3">
    <source>
        <dbReference type="ARBA" id="ARBA00022771"/>
    </source>
</evidence>
<evidence type="ECO:0000313" key="8">
    <source>
        <dbReference type="EMBL" id="KAG2560927.1"/>
    </source>
</evidence>
<proteinExistence type="inferred from homology"/>
<dbReference type="PROSITE" id="PS50966">
    <property type="entry name" value="ZF_SWIM"/>
    <property type="match status" value="1"/>
</dbReference>
<dbReference type="InterPro" id="IPR031052">
    <property type="entry name" value="FHY3/FAR1"/>
</dbReference>
<dbReference type="InterPro" id="IPR007527">
    <property type="entry name" value="Znf_SWIM"/>
</dbReference>
<dbReference type="AlphaFoldDB" id="A0A8T0PF63"/>
<evidence type="ECO:0000313" key="9">
    <source>
        <dbReference type="Proteomes" id="UP000823388"/>
    </source>
</evidence>
<dbReference type="EMBL" id="CM029051">
    <property type="protein sequence ID" value="KAG2560927.1"/>
    <property type="molecule type" value="Genomic_DNA"/>
</dbReference>
<keyword evidence="2 6" id="KW-0479">Metal-binding</keyword>
<evidence type="ECO:0000256" key="6">
    <source>
        <dbReference type="RuleBase" id="RU367018"/>
    </source>
</evidence>
<comment type="subcellular location">
    <subcellularLocation>
        <location evidence="6">Nucleus</location>
    </subcellularLocation>
</comment>